<evidence type="ECO:0000313" key="9">
    <source>
        <dbReference type="Proteomes" id="UP000594454"/>
    </source>
</evidence>
<dbReference type="CDD" id="cd04412">
    <property type="entry name" value="NDPk7B"/>
    <property type="match status" value="1"/>
</dbReference>
<evidence type="ECO:0000313" key="8">
    <source>
        <dbReference type="EMBL" id="CAD7093397.1"/>
    </source>
</evidence>
<feature type="active site" description="Pros-phosphohistidine intermediate" evidence="5">
    <location>
        <position position="205"/>
    </location>
</feature>
<evidence type="ECO:0000256" key="6">
    <source>
        <dbReference type="PROSITE-ProRule" id="PRU00706"/>
    </source>
</evidence>
<sequence length="376" mass="42759">MDNQYAYRLVFLGEWFQEEASMSRDFSIFYYPSDSAVEIFDLKTKKTFLKRTRVDYLSESDFFIGARVNIFGRQITILDYGDAATKKKLAHFRERSFMLIKPEGVEHLGSILKLLHQSGFRLNNARMVQFQTRDPARLFDESSVYRLAMESMLSGPVVGVEVVADNAVEKLKNLAGPEDPDQARQESPCSIRALFGLNKVKNAVHVAQTEKDVQNETSKFFYSPEPFKTTEVVERSTLAVIKPHILKSGETGDVISEITQNGFRITALKMILLERPNCEEFYEVYRGVLPDFVQMVAQLSSGLCMALELVTVDESKDTHAEFRKFCGPMDPSVAIPLRPNTLRAKFGKTKILNAVHCTDLPEDAILEVEYFFKILD</sequence>
<comment type="similarity">
    <text evidence="6">Belongs to the NDK family.</text>
</comment>
<evidence type="ECO:0000259" key="7">
    <source>
        <dbReference type="PROSITE" id="PS51336"/>
    </source>
</evidence>
<dbReference type="InterPro" id="IPR037993">
    <property type="entry name" value="NDPk7B"/>
</dbReference>
<evidence type="ECO:0000256" key="5">
    <source>
        <dbReference type="PIRSR" id="PIRSR036503-50"/>
    </source>
</evidence>
<proteinExistence type="inferred from homology"/>
<dbReference type="GO" id="GO:0004550">
    <property type="term" value="F:nucleoside diphosphate kinase activity"/>
    <property type="evidence" value="ECO:0007669"/>
    <property type="project" value="InterPro"/>
</dbReference>
<dbReference type="InterPro" id="IPR036850">
    <property type="entry name" value="NDK-like_dom_sf"/>
</dbReference>
<dbReference type="PIRSF" id="PIRSF036503">
    <property type="entry name" value="NDK7"/>
    <property type="match status" value="1"/>
</dbReference>
<dbReference type="PANTHER" id="PTHR43109">
    <property type="entry name" value="NUCLEOSIDE DIPHOSPHATE KINASE 7"/>
    <property type="match status" value="1"/>
</dbReference>
<dbReference type="OrthoDB" id="270127at2759"/>
<dbReference type="SUPFAM" id="SSF54919">
    <property type="entry name" value="Nucleoside diphosphate kinase, NDK"/>
    <property type="match status" value="2"/>
</dbReference>
<gene>
    <name evidence="8" type="ORF">HERILL_LOCUS15682</name>
</gene>
<comment type="subcellular location">
    <subcellularLocation>
        <location evidence="1">Cytoplasm</location>
        <location evidence="1">Cytoskeleton</location>
        <location evidence="1">Cilium axoneme</location>
    </subcellularLocation>
</comment>
<dbReference type="AlphaFoldDB" id="A0A7R8V793"/>
<dbReference type="Proteomes" id="UP000594454">
    <property type="component" value="Chromosome 6"/>
</dbReference>
<keyword evidence="9" id="KW-1185">Reference proteome</keyword>
<dbReference type="FunCoup" id="A0A7R8V793">
    <property type="interactions" value="594"/>
</dbReference>
<dbReference type="PROSITE" id="PS51374">
    <property type="entry name" value="NDPK_LIKE"/>
    <property type="match status" value="2"/>
</dbReference>
<comment type="caution">
    <text evidence="6">Lacks conserved residue(s) required for the propagation of feature annotation.</text>
</comment>
<evidence type="ECO:0000256" key="4">
    <source>
        <dbReference type="ARBA" id="ARBA00023273"/>
    </source>
</evidence>
<feature type="domain" description="DM10" evidence="7">
    <location>
        <begin position="5"/>
        <end position="93"/>
    </location>
</feature>
<name>A0A7R8V793_HERIL</name>
<reference evidence="8 9" key="1">
    <citation type="submission" date="2020-11" db="EMBL/GenBank/DDBJ databases">
        <authorList>
            <person name="Wallbank WR R."/>
            <person name="Pardo Diaz C."/>
            <person name="Kozak K."/>
            <person name="Martin S."/>
            <person name="Jiggins C."/>
            <person name="Moest M."/>
            <person name="Warren A I."/>
            <person name="Generalovic N T."/>
            <person name="Byers J.R.P. K."/>
            <person name="Montejo-Kovacevich G."/>
            <person name="Yen C E."/>
        </authorList>
    </citation>
    <scope>NUCLEOTIDE SEQUENCE [LARGE SCALE GENOMIC DNA]</scope>
</reference>
<evidence type="ECO:0000256" key="3">
    <source>
        <dbReference type="ARBA" id="ARBA00023212"/>
    </source>
</evidence>
<dbReference type="Gene3D" id="3.30.70.141">
    <property type="entry name" value="Nucleoside diphosphate kinase-like domain"/>
    <property type="match status" value="2"/>
</dbReference>
<dbReference type="InterPro" id="IPR011410">
    <property type="entry name" value="NDPK7"/>
</dbReference>
<dbReference type="SMART" id="SM00676">
    <property type="entry name" value="DM10"/>
    <property type="match status" value="1"/>
</dbReference>
<dbReference type="GO" id="GO:0005813">
    <property type="term" value="C:centrosome"/>
    <property type="evidence" value="ECO:0007669"/>
    <property type="project" value="TreeGrafter"/>
</dbReference>
<dbReference type="FunFam" id="3.30.70.141:FF:000004">
    <property type="entry name" value="Nucleoside diphosphate kinase 7"/>
    <property type="match status" value="1"/>
</dbReference>
<dbReference type="InterPro" id="IPR006602">
    <property type="entry name" value="DM10_dom"/>
</dbReference>
<dbReference type="InterPro" id="IPR034907">
    <property type="entry name" value="NDK-like_dom"/>
</dbReference>
<dbReference type="Gene3D" id="2.30.29.170">
    <property type="match status" value="1"/>
</dbReference>
<dbReference type="EMBL" id="LR899014">
    <property type="protein sequence ID" value="CAD7093397.1"/>
    <property type="molecule type" value="Genomic_DNA"/>
</dbReference>
<dbReference type="OMA" id="VCMCLEI"/>
<dbReference type="PROSITE" id="PS51336">
    <property type="entry name" value="DM10"/>
    <property type="match status" value="1"/>
</dbReference>
<evidence type="ECO:0000256" key="2">
    <source>
        <dbReference type="ARBA" id="ARBA00022490"/>
    </source>
</evidence>
<keyword evidence="2" id="KW-0963">Cytoplasm</keyword>
<dbReference type="SMART" id="SM00562">
    <property type="entry name" value="NDK"/>
    <property type="match status" value="2"/>
</dbReference>
<keyword evidence="3" id="KW-0206">Cytoskeleton</keyword>
<dbReference type="Pfam" id="PF00334">
    <property type="entry name" value="NDK"/>
    <property type="match status" value="2"/>
</dbReference>
<dbReference type="Pfam" id="PF06565">
    <property type="entry name" value="DM10_dom"/>
    <property type="match status" value="1"/>
</dbReference>
<keyword evidence="4" id="KW-0966">Cell projection</keyword>
<accession>A0A7R8V793</accession>
<dbReference type="GO" id="GO:0005524">
    <property type="term" value="F:ATP binding"/>
    <property type="evidence" value="ECO:0007669"/>
    <property type="project" value="InterPro"/>
</dbReference>
<dbReference type="GO" id="GO:0005879">
    <property type="term" value="C:axonemal microtubule"/>
    <property type="evidence" value="ECO:0007669"/>
    <property type="project" value="TreeGrafter"/>
</dbReference>
<evidence type="ECO:0000256" key="1">
    <source>
        <dbReference type="ARBA" id="ARBA00004430"/>
    </source>
</evidence>
<dbReference type="PANTHER" id="PTHR43109:SF2">
    <property type="entry name" value="NUCLEOSIDE DIPHOSPHATE KINASE 7"/>
    <property type="match status" value="1"/>
</dbReference>
<protein>
    <recommendedName>
        <fullName evidence="7">DM10 domain-containing protein</fullName>
    </recommendedName>
</protein>
<dbReference type="InParanoid" id="A0A7R8V793"/>
<organism evidence="8 9">
    <name type="scientific">Hermetia illucens</name>
    <name type="common">Black soldier fly</name>
    <dbReference type="NCBI Taxonomy" id="343691"/>
    <lineage>
        <taxon>Eukaryota</taxon>
        <taxon>Metazoa</taxon>
        <taxon>Ecdysozoa</taxon>
        <taxon>Arthropoda</taxon>
        <taxon>Hexapoda</taxon>
        <taxon>Insecta</taxon>
        <taxon>Pterygota</taxon>
        <taxon>Neoptera</taxon>
        <taxon>Endopterygota</taxon>
        <taxon>Diptera</taxon>
        <taxon>Brachycera</taxon>
        <taxon>Stratiomyomorpha</taxon>
        <taxon>Stratiomyidae</taxon>
        <taxon>Hermetiinae</taxon>
        <taxon>Hermetia</taxon>
    </lineage>
</organism>